<reference evidence="1" key="2">
    <citation type="submission" date="2025-08" db="UniProtKB">
        <authorList>
            <consortium name="Ensembl"/>
        </authorList>
    </citation>
    <scope>IDENTIFICATION</scope>
</reference>
<dbReference type="GeneTree" id="ENSGT00940000167556"/>
<reference evidence="1" key="3">
    <citation type="submission" date="2025-09" db="UniProtKB">
        <authorList>
            <consortium name="Ensembl"/>
        </authorList>
    </citation>
    <scope>IDENTIFICATION</scope>
</reference>
<protein>
    <submittedName>
        <fullName evidence="1">Uncharacterized protein</fullName>
    </submittedName>
</protein>
<dbReference type="Proteomes" id="UP000233100">
    <property type="component" value="Chromosome 12"/>
</dbReference>
<dbReference type="Ensembl" id="ENSMFAT00000096833.1">
    <property type="protein sequence ID" value="ENSMFAP00000050953.1"/>
    <property type="gene ID" value="ENSMFAG00000057968.1"/>
</dbReference>
<dbReference type="AlphaFoldDB" id="A0A7N9CJ53"/>
<dbReference type="PANTHER" id="PTHR46254:SF13">
    <property type="entry name" value="SECRETED PROTEIN"/>
    <property type="match status" value="1"/>
</dbReference>
<evidence type="ECO:0000313" key="1">
    <source>
        <dbReference type="Ensembl" id="ENSMFAP00000050953.1"/>
    </source>
</evidence>
<reference evidence="1 2" key="1">
    <citation type="submission" date="2013-03" db="EMBL/GenBank/DDBJ databases">
        <authorList>
            <person name="Warren W."/>
            <person name="Wilson R.K."/>
        </authorList>
    </citation>
    <scope>NUCLEOTIDE SEQUENCE</scope>
</reference>
<proteinExistence type="predicted"/>
<dbReference type="PRINTS" id="PR02045">
    <property type="entry name" value="F138DOMAIN"/>
</dbReference>
<organism evidence="1 2">
    <name type="scientific">Macaca fascicularis</name>
    <name type="common">Crab-eating macaque</name>
    <name type="synonym">Cynomolgus monkey</name>
    <dbReference type="NCBI Taxonomy" id="9541"/>
    <lineage>
        <taxon>Eukaryota</taxon>
        <taxon>Metazoa</taxon>
        <taxon>Chordata</taxon>
        <taxon>Craniata</taxon>
        <taxon>Vertebrata</taxon>
        <taxon>Euteleostomi</taxon>
        <taxon>Mammalia</taxon>
        <taxon>Eutheria</taxon>
        <taxon>Euarchontoglires</taxon>
        <taxon>Primates</taxon>
        <taxon>Haplorrhini</taxon>
        <taxon>Catarrhini</taxon>
        <taxon>Cercopithecidae</taxon>
        <taxon>Cercopithecinae</taxon>
        <taxon>Macaca</taxon>
    </lineage>
</organism>
<dbReference type="PANTHER" id="PTHR46254">
    <property type="entry name" value="PROTEIN GVQW1-RELATED"/>
    <property type="match status" value="1"/>
</dbReference>
<keyword evidence="2" id="KW-1185">Reference proteome</keyword>
<sequence>MDVISVRVIIFRDGVKNSWQSSFFLFSFFFFPETKSHSVAQAGVQWHNHSLLWPGFPGLKRSSSLSLLSSWVYRCAPPCSANYCIFFVEMGSHYVSQAGHKLLFPPQPSKCGITGMSHRTWPASGIFITKISCIPHFSYILQNFQEPFFMHS</sequence>
<accession>A0A7N9CJ53</accession>
<evidence type="ECO:0000313" key="2">
    <source>
        <dbReference type="Proteomes" id="UP000233100"/>
    </source>
</evidence>
<name>A0A7N9CJ53_MACFA</name>